<proteinExistence type="predicted"/>
<dbReference type="STRING" id="3635.A0A1U8KZY4"/>
<keyword evidence="2" id="KW-0812">Transmembrane</keyword>
<sequence length="162" mass="17104">MTTLSNSLVLSTNPPLQLFSGSHGSASSTNLAFNSSHLRKLHISTSRRPLTVQASYSDGERSSSANAFVGGFVLGGLVVGALGCVFAPQISKALAVADSKDLMKRLPKFIYDEEKALEKTRKVLTEKIAQLNAAIDDVSGQLRSEDAPNGVAVNSDEIEAAI</sequence>
<keyword evidence="2" id="KW-0472">Membrane</keyword>
<evidence type="ECO:0000313" key="3">
    <source>
        <dbReference type="Proteomes" id="UP000818029"/>
    </source>
</evidence>
<evidence type="ECO:0000313" key="4">
    <source>
        <dbReference type="RefSeq" id="XP_016707995.1"/>
    </source>
</evidence>
<protein>
    <recommendedName>
        <fullName evidence="5">Localized to the inner membrane of the chloroplast-like</fullName>
    </recommendedName>
</protein>
<keyword evidence="3" id="KW-1185">Reference proteome</keyword>
<dbReference type="OrthoDB" id="1700403at2759"/>
<dbReference type="GeneID" id="107922460"/>
<dbReference type="PaxDb" id="3635-A0A1U8KZY4"/>
<evidence type="ECO:0000256" key="2">
    <source>
        <dbReference type="SAM" id="Phobius"/>
    </source>
</evidence>
<dbReference type="KEGG" id="ghi:107922460"/>
<dbReference type="RefSeq" id="XP_016707995.1">
    <property type="nucleotide sequence ID" value="XM_016852506.2"/>
</dbReference>
<feature type="transmembrane region" description="Helical" evidence="2">
    <location>
        <begin position="67"/>
        <end position="87"/>
    </location>
</feature>
<accession>A0A1U8KZY4</accession>
<dbReference type="AlphaFoldDB" id="A0A1U8KZY4"/>
<dbReference type="InterPro" id="IPR040377">
    <property type="entry name" value="Ssl2009-like"/>
</dbReference>
<dbReference type="OMA" id="GERQYGV"/>
<reference evidence="3" key="1">
    <citation type="journal article" date="2020" name="Nat. Genet.">
        <title>Genomic diversifications of five Gossypium allopolyploid species and their impact on cotton improvement.</title>
        <authorList>
            <person name="Chen Z.J."/>
            <person name="Sreedasyam A."/>
            <person name="Ando A."/>
            <person name="Song Q."/>
            <person name="De Santiago L.M."/>
            <person name="Hulse-Kemp A.M."/>
            <person name="Ding M."/>
            <person name="Ye W."/>
            <person name="Kirkbride R.C."/>
            <person name="Jenkins J."/>
            <person name="Plott C."/>
            <person name="Lovell J."/>
            <person name="Lin Y.M."/>
            <person name="Vaughn R."/>
            <person name="Liu B."/>
            <person name="Simpson S."/>
            <person name="Scheffler B.E."/>
            <person name="Wen L."/>
            <person name="Saski C.A."/>
            <person name="Grover C.E."/>
            <person name="Hu G."/>
            <person name="Conover J.L."/>
            <person name="Carlson J.W."/>
            <person name="Shu S."/>
            <person name="Boston L.B."/>
            <person name="Williams M."/>
            <person name="Peterson D.G."/>
            <person name="McGee K."/>
            <person name="Jones D.C."/>
            <person name="Wendel J.F."/>
            <person name="Stelly D.M."/>
            <person name="Grimwood J."/>
            <person name="Schmutz J."/>
        </authorList>
    </citation>
    <scope>NUCLEOTIDE SEQUENCE [LARGE SCALE GENOMIC DNA]</scope>
    <source>
        <strain evidence="3">cv. TM-1</strain>
    </source>
</reference>
<feature type="coiled-coil region" evidence="1">
    <location>
        <begin position="114"/>
        <end position="141"/>
    </location>
</feature>
<reference evidence="4" key="2">
    <citation type="submission" date="2025-08" db="UniProtKB">
        <authorList>
            <consortium name="RefSeq"/>
        </authorList>
    </citation>
    <scope>IDENTIFICATION</scope>
</reference>
<keyword evidence="1" id="KW-0175">Coiled coil</keyword>
<dbReference type="GO" id="GO:0009535">
    <property type="term" value="C:chloroplast thylakoid membrane"/>
    <property type="evidence" value="ECO:0007669"/>
    <property type="project" value="TreeGrafter"/>
</dbReference>
<evidence type="ECO:0008006" key="5">
    <source>
        <dbReference type="Google" id="ProtNLM"/>
    </source>
</evidence>
<evidence type="ECO:0000256" key="1">
    <source>
        <dbReference type="SAM" id="Coils"/>
    </source>
</evidence>
<dbReference type="GO" id="GO:0009706">
    <property type="term" value="C:chloroplast inner membrane"/>
    <property type="evidence" value="ECO:0000318"/>
    <property type="project" value="GO_Central"/>
</dbReference>
<dbReference type="PANTHER" id="PTHR34048">
    <property type="entry name" value="LOW-DENSITY RECEPTOR-LIKE PROTEIN"/>
    <property type="match status" value="1"/>
</dbReference>
<organism evidence="3 4">
    <name type="scientific">Gossypium hirsutum</name>
    <name type="common">Upland cotton</name>
    <name type="synonym">Gossypium mexicanum</name>
    <dbReference type="NCBI Taxonomy" id="3635"/>
    <lineage>
        <taxon>Eukaryota</taxon>
        <taxon>Viridiplantae</taxon>
        <taxon>Streptophyta</taxon>
        <taxon>Embryophyta</taxon>
        <taxon>Tracheophyta</taxon>
        <taxon>Spermatophyta</taxon>
        <taxon>Magnoliopsida</taxon>
        <taxon>eudicotyledons</taxon>
        <taxon>Gunneridae</taxon>
        <taxon>Pentapetalae</taxon>
        <taxon>rosids</taxon>
        <taxon>malvids</taxon>
        <taxon>Malvales</taxon>
        <taxon>Malvaceae</taxon>
        <taxon>Malvoideae</taxon>
        <taxon>Gossypium</taxon>
    </lineage>
</organism>
<gene>
    <name evidence="4" type="primary">LOC107922460</name>
</gene>
<keyword evidence="2" id="KW-1133">Transmembrane helix</keyword>
<dbReference type="Proteomes" id="UP000818029">
    <property type="component" value="Chromosome D01"/>
</dbReference>
<dbReference type="PANTHER" id="PTHR34048:SF5">
    <property type="entry name" value="INNER MEMBRANE LOCALIZED PROTEIN"/>
    <property type="match status" value="1"/>
</dbReference>
<name>A0A1U8KZY4_GOSHI</name>